<dbReference type="InterPro" id="IPR007900">
    <property type="entry name" value="TAF4_C"/>
</dbReference>
<evidence type="ECO:0000313" key="12">
    <source>
        <dbReference type="Proteomes" id="UP000237438"/>
    </source>
</evidence>
<evidence type="ECO:0000256" key="1">
    <source>
        <dbReference type="ARBA" id="ARBA00004123"/>
    </source>
</evidence>
<evidence type="ECO:0000256" key="2">
    <source>
        <dbReference type="ARBA" id="ARBA00006178"/>
    </source>
</evidence>
<dbReference type="Proteomes" id="UP000237438">
    <property type="component" value="Unassembled WGS sequence"/>
</dbReference>
<proteinExistence type="inferred from homology"/>
<evidence type="ECO:0000256" key="5">
    <source>
        <dbReference type="ARBA" id="ARBA00023163"/>
    </source>
</evidence>
<comment type="caution">
    <text evidence="11">The sequence shown here is derived from an EMBL/GenBank/DDBJ whole genome shotgun (WGS) entry which is preliminary data.</text>
</comment>
<dbReference type="GO" id="GO:0016251">
    <property type="term" value="F:RNA polymerase II general transcription initiation factor activity"/>
    <property type="evidence" value="ECO:0007669"/>
    <property type="project" value="TreeGrafter"/>
</dbReference>
<reference evidence="11 12" key="1">
    <citation type="submission" date="2017-10" db="EMBL/GenBank/DDBJ databases">
        <title>Development of genomic resources for the powdery mildew, Erysiphe pulchra.</title>
        <authorList>
            <person name="Wadl P.A."/>
            <person name="Mack B.M."/>
            <person name="Moore G."/>
            <person name="Beltz S.B."/>
        </authorList>
    </citation>
    <scope>NUCLEOTIDE SEQUENCE [LARGE SCALE GENOMIC DNA]</scope>
    <source>
        <strain evidence="11">Cflorida</strain>
    </source>
</reference>
<evidence type="ECO:0000256" key="9">
    <source>
        <dbReference type="SAM" id="MobiDB-lite"/>
    </source>
</evidence>
<dbReference type="OrthoDB" id="21060at2759"/>
<dbReference type="PANTHER" id="PTHR15138:SF14">
    <property type="entry name" value="TRANSCRIPTION INITIATION FACTOR TFIID SUBUNIT 4"/>
    <property type="match status" value="1"/>
</dbReference>
<accession>A0A2S4PV88</accession>
<evidence type="ECO:0000313" key="11">
    <source>
        <dbReference type="EMBL" id="POS85952.1"/>
    </source>
</evidence>
<feature type="compositionally biased region" description="Polar residues" evidence="9">
    <location>
        <begin position="470"/>
        <end position="481"/>
    </location>
</feature>
<gene>
    <name evidence="11" type="ORF">EPUL_002858</name>
</gene>
<dbReference type="GO" id="GO:0003677">
    <property type="term" value="F:DNA binding"/>
    <property type="evidence" value="ECO:0007669"/>
    <property type="project" value="TreeGrafter"/>
</dbReference>
<comment type="function">
    <text evidence="7">Functions as a component of the DNA-binding general transcription factor complex TFIID. Binding of TFIID to a promoter (with or without TATA element) is the initial step in pre-initiation complex (PIC) formation. TFIID plays a key role in the regulation of gene expression by RNA polymerase II through different activities such as transcription activator interaction, core promoter recognition and selectivity, TFIIA and TFIIB interaction, chromatin modification (histone acetylation by TAF1), facilitation of DNA opening and initiation of transcription.</text>
</comment>
<keyword evidence="12" id="KW-1185">Reference proteome</keyword>
<evidence type="ECO:0000256" key="4">
    <source>
        <dbReference type="ARBA" id="ARBA00023015"/>
    </source>
</evidence>
<keyword evidence="6" id="KW-0539">Nucleus</keyword>
<sequence>MVQQPQAQSRLAPPQGLGSPSLSGISSVIQPSQSSFSNKRPRVSPNDSSQPNSPYTSQSPYSHTPTLLQSTQSAHFANVSIPSQAYTTPYSNGHTNNNVSHSQTQINHQNSYQANSIPFSNQINFSQQSNYNGNFIMAGQASGTMAPPSRPTEKPKDESVDVMDVLGGTGVDLREEEQYTFQLYNDSFNSMLSGSHTGNISLSHSFTQFPPHDEASFFGAGPANVVGEVINSKTQDEYVQKAADIAWREAARNLHISRQRELDNPFLHVHLVHAKLRKLASEHGIELNTDSKGMMGIMTRPHAFPERDVRVQTAVGPDGIIVTTNGNFLPFDSMLVDQLALLSIATKHRLRGLVEDAVKLAKGRRTGSHGVISEEWKDIAIPFDLEGSTIAGNGSVRMGWESSVSSGSNPLKRPYSIVDKVSTLDGSDDNKVMNSGKITNEVIIALRRQALKEREAEEVRLRKRLDRAAGTSTSSRQSSIVPGTPGSIAPENVEKVTTKKDLKKKAEARVSEAASHAAANVTTAQFLGGGGGLFGKKKKYSWMNPTPMSGGSGGFTGGSSSSQKRLGSFAGISTATAASGISGISPVERLTGEGSRRLGTWREDREKGAGIQLRDWVAVLEQDGHEKKALQLAYMKLDNSDPR</sequence>
<comment type="subcellular location">
    <subcellularLocation>
        <location evidence="1">Nucleus</location>
    </subcellularLocation>
</comment>
<dbReference type="PANTHER" id="PTHR15138">
    <property type="entry name" value="TRANSCRIPTION INITIATION FACTOR TFIID SUBUNIT 4"/>
    <property type="match status" value="1"/>
</dbReference>
<feature type="domain" description="Transcription initiation factor TFIID component TAF4 C-terminal" evidence="10">
    <location>
        <begin position="333"/>
        <end position="628"/>
    </location>
</feature>
<organism evidence="11 12">
    <name type="scientific">Erysiphe pulchra</name>
    <dbReference type="NCBI Taxonomy" id="225359"/>
    <lineage>
        <taxon>Eukaryota</taxon>
        <taxon>Fungi</taxon>
        <taxon>Dikarya</taxon>
        <taxon>Ascomycota</taxon>
        <taxon>Pezizomycotina</taxon>
        <taxon>Leotiomycetes</taxon>
        <taxon>Erysiphales</taxon>
        <taxon>Erysiphaceae</taxon>
        <taxon>Erysiphe</taxon>
    </lineage>
</organism>
<feature type="region of interest" description="Disordered" evidence="9">
    <location>
        <begin position="467"/>
        <end position="500"/>
    </location>
</feature>
<feature type="region of interest" description="Disordered" evidence="9">
    <location>
        <begin position="1"/>
        <end position="65"/>
    </location>
</feature>
<comment type="similarity">
    <text evidence="2">Belongs to the TAF4 family.</text>
</comment>
<evidence type="ECO:0000256" key="6">
    <source>
        <dbReference type="ARBA" id="ARBA00023242"/>
    </source>
</evidence>
<dbReference type="GO" id="GO:0005669">
    <property type="term" value="C:transcription factor TFIID complex"/>
    <property type="evidence" value="ECO:0007669"/>
    <property type="project" value="InterPro"/>
</dbReference>
<evidence type="ECO:0000259" key="10">
    <source>
        <dbReference type="Pfam" id="PF05236"/>
    </source>
</evidence>
<dbReference type="STRING" id="225359.A0A2S4PV88"/>
<evidence type="ECO:0000256" key="7">
    <source>
        <dbReference type="ARBA" id="ARBA00025346"/>
    </source>
</evidence>
<protein>
    <recommendedName>
        <fullName evidence="3">Transcription initiation factor TFIID subunit 4</fullName>
    </recommendedName>
    <alternativeName>
        <fullName evidence="8">TBP-associated factor 4</fullName>
    </alternativeName>
</protein>
<feature type="compositionally biased region" description="Polar residues" evidence="9">
    <location>
        <begin position="45"/>
        <end position="65"/>
    </location>
</feature>
<feature type="compositionally biased region" description="Low complexity" evidence="9">
    <location>
        <begin position="11"/>
        <end position="37"/>
    </location>
</feature>
<name>A0A2S4PV88_9PEZI</name>
<keyword evidence="5" id="KW-0804">Transcription</keyword>
<dbReference type="AlphaFoldDB" id="A0A2S4PV88"/>
<dbReference type="EMBL" id="PEDP01000447">
    <property type="protein sequence ID" value="POS85952.1"/>
    <property type="molecule type" value="Genomic_DNA"/>
</dbReference>
<evidence type="ECO:0000256" key="8">
    <source>
        <dbReference type="ARBA" id="ARBA00031747"/>
    </source>
</evidence>
<dbReference type="InterPro" id="IPR045144">
    <property type="entry name" value="TAF4"/>
</dbReference>
<evidence type="ECO:0000256" key="3">
    <source>
        <dbReference type="ARBA" id="ARBA00017306"/>
    </source>
</evidence>
<dbReference type="GO" id="GO:0006367">
    <property type="term" value="P:transcription initiation at RNA polymerase II promoter"/>
    <property type="evidence" value="ECO:0007669"/>
    <property type="project" value="TreeGrafter"/>
</dbReference>
<dbReference type="Pfam" id="PF05236">
    <property type="entry name" value="TAF4"/>
    <property type="match status" value="1"/>
</dbReference>
<keyword evidence="4" id="KW-0805">Transcription regulation</keyword>